<organism evidence="3 4">
    <name type="scientific">Blastopirellula marina</name>
    <dbReference type="NCBI Taxonomy" id="124"/>
    <lineage>
        <taxon>Bacteria</taxon>
        <taxon>Pseudomonadati</taxon>
        <taxon>Planctomycetota</taxon>
        <taxon>Planctomycetia</taxon>
        <taxon>Pirellulales</taxon>
        <taxon>Pirellulaceae</taxon>
        <taxon>Blastopirellula</taxon>
    </lineage>
</organism>
<accession>A0A2S8F005</accession>
<sequence>MRHQTQLLTSCPSSNMPQPPYPIIDTHQHLWDPKRLNLPWLAGAGPHLNRKNAIEEYNAAVAGLPIASAIYMEVNAAPDQKLQEAKLVRELIASGTAVTSAAILSVDPGSVDFHEFANQFQTQDWVKGYRQVLHSGATPPGYCLKARFINNCRHLGATGKTFDLCMRPAELKDGFKLAEACPDTRFVLDHCGNIDPKAFFAKDDPRGGSNSQDATRWKEDMAALASLPNVACKISGIIARVPKEWTPDDLRPVVMHCAEAFGSDRVVFGTDWPVCLSGGSPRQWVEALTQITADWSPEAQQQLWSENAKRVYHLG</sequence>
<dbReference type="PANTHER" id="PTHR43569:SF1">
    <property type="entry name" value="BLL3371 PROTEIN"/>
    <property type="match status" value="1"/>
</dbReference>
<dbReference type="Gene3D" id="3.20.20.140">
    <property type="entry name" value="Metal-dependent hydrolases"/>
    <property type="match status" value="1"/>
</dbReference>
<dbReference type="SUPFAM" id="SSF51556">
    <property type="entry name" value="Metallo-dependent hydrolases"/>
    <property type="match status" value="1"/>
</dbReference>
<dbReference type="OrthoDB" id="5450317at2"/>
<evidence type="ECO:0000313" key="4">
    <source>
        <dbReference type="Proteomes" id="UP000240009"/>
    </source>
</evidence>
<dbReference type="Pfam" id="PF04909">
    <property type="entry name" value="Amidohydro_2"/>
    <property type="match status" value="1"/>
</dbReference>
<evidence type="ECO:0000259" key="2">
    <source>
        <dbReference type="Pfam" id="PF04909"/>
    </source>
</evidence>
<dbReference type="InterPro" id="IPR006680">
    <property type="entry name" value="Amidohydro-rel"/>
</dbReference>
<protein>
    <submittedName>
        <fullName evidence="3">Amidohydrolase</fullName>
    </submittedName>
</protein>
<dbReference type="EMBL" id="PUIA01000081">
    <property type="protein sequence ID" value="PQO25490.1"/>
    <property type="molecule type" value="Genomic_DNA"/>
</dbReference>
<keyword evidence="3" id="KW-0378">Hydrolase</keyword>
<evidence type="ECO:0000256" key="1">
    <source>
        <dbReference type="ARBA" id="ARBA00038310"/>
    </source>
</evidence>
<comment type="caution">
    <text evidence="3">The sequence shown here is derived from an EMBL/GenBank/DDBJ whole genome shotgun (WGS) entry which is preliminary data.</text>
</comment>
<reference evidence="3 4" key="1">
    <citation type="submission" date="2018-02" db="EMBL/GenBank/DDBJ databases">
        <title>Comparative genomes isolates from brazilian mangrove.</title>
        <authorList>
            <person name="Araujo J.E."/>
            <person name="Taketani R.G."/>
            <person name="Silva M.C.P."/>
            <person name="Loureco M.V."/>
            <person name="Andreote F.D."/>
        </authorList>
    </citation>
    <scope>NUCLEOTIDE SEQUENCE [LARGE SCALE GENOMIC DNA]</scope>
    <source>
        <strain evidence="3 4">HEX-2 MGV</strain>
    </source>
</reference>
<name>A0A2S8F005_9BACT</name>
<dbReference type="GO" id="GO:0016787">
    <property type="term" value="F:hydrolase activity"/>
    <property type="evidence" value="ECO:0007669"/>
    <property type="project" value="UniProtKB-KW"/>
</dbReference>
<dbReference type="InterPro" id="IPR052350">
    <property type="entry name" value="Metallo-dep_Lactonases"/>
</dbReference>
<dbReference type="AlphaFoldDB" id="A0A2S8F005"/>
<dbReference type="Proteomes" id="UP000240009">
    <property type="component" value="Unassembled WGS sequence"/>
</dbReference>
<dbReference type="PANTHER" id="PTHR43569">
    <property type="entry name" value="AMIDOHYDROLASE"/>
    <property type="match status" value="1"/>
</dbReference>
<feature type="domain" description="Amidohydrolase-related" evidence="2">
    <location>
        <begin position="24"/>
        <end position="314"/>
    </location>
</feature>
<dbReference type="RefSeq" id="WP_105358917.1">
    <property type="nucleotide sequence ID" value="NZ_PUIA01000081.1"/>
</dbReference>
<dbReference type="InterPro" id="IPR032466">
    <property type="entry name" value="Metal_Hydrolase"/>
</dbReference>
<comment type="similarity">
    <text evidence="1">Belongs to the metallo-dependent hydrolases superfamily.</text>
</comment>
<gene>
    <name evidence="3" type="ORF">C5Y96_24430</name>
</gene>
<proteinExistence type="inferred from homology"/>
<evidence type="ECO:0000313" key="3">
    <source>
        <dbReference type="EMBL" id="PQO25490.1"/>
    </source>
</evidence>